<sequence>MKCRILAARKATLSAIIASAGGCKAAAALLELNQKKFENHAYGNGNCRPLTDAQIHKLEQSAGTAHFAEYIARVYGGLFVPLADPDSLDNIDLFNRSVQAAAKRGTVDQIIAQSLDDGSISPVEIEKILTAHHAHLAARHESVLATISLYSHPGTRP</sequence>
<keyword evidence="1" id="KW-0732">Signal</keyword>
<name>A0ABX6H6Q4_9PSED</name>
<dbReference type="InterPro" id="IPR048188">
    <property type="entry name" value="YmfL-like"/>
</dbReference>
<dbReference type="EMBL" id="CP047265">
    <property type="protein sequence ID" value="QHF01211.1"/>
    <property type="molecule type" value="Genomic_DNA"/>
</dbReference>
<accession>A0ABX6H6Q4</accession>
<feature type="signal peptide" evidence="1">
    <location>
        <begin position="1"/>
        <end position="20"/>
    </location>
</feature>
<protein>
    <submittedName>
        <fullName evidence="2">Uncharacterized protein</fullName>
    </submittedName>
</protein>
<dbReference type="Proteomes" id="UP000464644">
    <property type="component" value="Chromosome"/>
</dbReference>
<evidence type="ECO:0000313" key="2">
    <source>
        <dbReference type="EMBL" id="QHF01211.1"/>
    </source>
</evidence>
<reference evidence="2 3" key="1">
    <citation type="journal article" date="2014" name="Genome Announc.">
        <title>Draft Genome Sequences of a Phylogenetically Diverse Suite of Pseudomonas syringae Strains from Multiple Source Populations.</title>
        <authorList>
            <person name="Baltrus D.A."/>
            <person name="Yourstone S."/>
            <person name="Lind A."/>
            <person name="Guilbaud C."/>
            <person name="Sands D.C."/>
            <person name="Jones C.D."/>
            <person name="Morris C.E."/>
            <person name="Dangl J.L."/>
        </authorList>
    </citation>
    <scope>NUCLEOTIDE SEQUENCE [LARGE SCALE GENOMIC DNA]</scope>
    <source>
        <strain evidence="2 3">CC1524</strain>
    </source>
</reference>
<feature type="chain" id="PRO_5047348549" evidence="1">
    <location>
        <begin position="21"/>
        <end position="157"/>
    </location>
</feature>
<dbReference type="NCBIfam" id="NF041471">
    <property type="entry name" value="phage_reg_YmfL"/>
    <property type="match status" value="1"/>
</dbReference>
<gene>
    <name evidence="2" type="ORF">N015_01835</name>
</gene>
<dbReference type="PROSITE" id="PS51257">
    <property type="entry name" value="PROKAR_LIPOPROTEIN"/>
    <property type="match status" value="1"/>
</dbReference>
<organism evidence="2 3">
    <name type="scientific">Pseudomonas asturiensis</name>
    <dbReference type="NCBI Taxonomy" id="1190415"/>
    <lineage>
        <taxon>Bacteria</taxon>
        <taxon>Pseudomonadati</taxon>
        <taxon>Pseudomonadota</taxon>
        <taxon>Gammaproteobacteria</taxon>
        <taxon>Pseudomonadales</taxon>
        <taxon>Pseudomonadaceae</taxon>
        <taxon>Pseudomonas</taxon>
    </lineage>
</organism>
<evidence type="ECO:0000313" key="3">
    <source>
        <dbReference type="Proteomes" id="UP000464644"/>
    </source>
</evidence>
<evidence type="ECO:0000256" key="1">
    <source>
        <dbReference type="SAM" id="SignalP"/>
    </source>
</evidence>
<keyword evidence="3" id="KW-1185">Reference proteome</keyword>
<dbReference type="RefSeq" id="WP_024687780.1">
    <property type="nucleotide sequence ID" value="NZ_CP047265.1"/>
</dbReference>
<proteinExistence type="predicted"/>